<protein>
    <recommendedName>
        <fullName evidence="7">Major facilitator superfamily (MFS) profile domain-containing protein</fullName>
    </recommendedName>
</protein>
<dbReference type="OrthoDB" id="4889846at2759"/>
<dbReference type="Proteomes" id="UP000236290">
    <property type="component" value="Unassembled WGS sequence"/>
</dbReference>
<dbReference type="AlphaFoldDB" id="A0A2K0TWY4"/>
<feature type="region of interest" description="Disordered" evidence="5">
    <location>
        <begin position="1"/>
        <end position="71"/>
    </location>
</feature>
<dbReference type="PROSITE" id="PS50850">
    <property type="entry name" value="MFS"/>
    <property type="match status" value="1"/>
</dbReference>
<evidence type="ECO:0000313" key="8">
    <source>
        <dbReference type="EMBL" id="PNP50011.1"/>
    </source>
</evidence>
<feature type="compositionally biased region" description="Basic and acidic residues" evidence="5">
    <location>
        <begin position="14"/>
        <end position="28"/>
    </location>
</feature>
<organism evidence="8 9">
    <name type="scientific">Trichoderma harzianum</name>
    <name type="common">Hypocrea lixii</name>
    <dbReference type="NCBI Taxonomy" id="5544"/>
    <lineage>
        <taxon>Eukaryota</taxon>
        <taxon>Fungi</taxon>
        <taxon>Dikarya</taxon>
        <taxon>Ascomycota</taxon>
        <taxon>Pezizomycotina</taxon>
        <taxon>Sordariomycetes</taxon>
        <taxon>Hypocreomycetidae</taxon>
        <taxon>Hypocreales</taxon>
        <taxon>Hypocreaceae</taxon>
        <taxon>Trichoderma</taxon>
    </lineage>
</organism>
<gene>
    <name evidence="8" type="ORF">THARTR1_09342</name>
</gene>
<sequence length="250" mass="27348">MTATEELPPTHQYDYYREQAQGREDNHAYGRVSPQETTDYPSKSLIENDSKRCPQHNVPRRDVGDSTGGFMMEPLDAESRHASGQPNQACTCAKKSKRNTTKYRIKLIAGLVLPYFLASLDLTVVATALPFIASHFHKFDELNWIVTAYTLTSTAFIPFYGQLADVFGRHISLQVALFFTVIGSVLCAAAQSWSVLLLGRALQGLSSAGLSSIILVILADKVTLEENAKNNTLFTIVSGSTYAIGPLIGG</sequence>
<dbReference type="Pfam" id="PF07690">
    <property type="entry name" value="MFS_1"/>
    <property type="match status" value="1"/>
</dbReference>
<name>A0A2K0TWY4_TRIHA</name>
<feature type="transmembrane region" description="Helical" evidence="6">
    <location>
        <begin position="144"/>
        <end position="163"/>
    </location>
</feature>
<dbReference type="PANTHER" id="PTHR23501">
    <property type="entry name" value="MAJOR FACILITATOR SUPERFAMILY"/>
    <property type="match status" value="1"/>
</dbReference>
<keyword evidence="4 6" id="KW-0472">Membrane</keyword>
<evidence type="ECO:0000256" key="3">
    <source>
        <dbReference type="ARBA" id="ARBA00022989"/>
    </source>
</evidence>
<comment type="subcellular location">
    <subcellularLocation>
        <location evidence="1">Membrane</location>
        <topology evidence="1">Multi-pass membrane protein</topology>
    </subcellularLocation>
</comment>
<evidence type="ECO:0000256" key="2">
    <source>
        <dbReference type="ARBA" id="ARBA00022692"/>
    </source>
</evidence>
<dbReference type="PANTHER" id="PTHR23501:SF39">
    <property type="entry name" value="MULTIDRUG TRANSPORTER, PUTATIVE (AFU_ORTHOLOGUE AFUA_1G05010)-RELATED"/>
    <property type="match status" value="1"/>
</dbReference>
<dbReference type="Gene3D" id="1.20.1720.10">
    <property type="entry name" value="Multidrug resistance protein D"/>
    <property type="match status" value="1"/>
</dbReference>
<dbReference type="GO" id="GO:0005886">
    <property type="term" value="C:plasma membrane"/>
    <property type="evidence" value="ECO:0007669"/>
    <property type="project" value="TreeGrafter"/>
</dbReference>
<keyword evidence="3 6" id="KW-1133">Transmembrane helix</keyword>
<evidence type="ECO:0000256" key="4">
    <source>
        <dbReference type="ARBA" id="ARBA00023136"/>
    </source>
</evidence>
<accession>A0A2K0TWY4</accession>
<feature type="domain" description="Major facilitator superfamily (MFS) profile" evidence="7">
    <location>
        <begin position="107"/>
        <end position="250"/>
    </location>
</feature>
<proteinExistence type="predicted"/>
<evidence type="ECO:0000256" key="6">
    <source>
        <dbReference type="SAM" id="Phobius"/>
    </source>
</evidence>
<dbReference type="InterPro" id="IPR011701">
    <property type="entry name" value="MFS"/>
</dbReference>
<keyword evidence="2 6" id="KW-0812">Transmembrane</keyword>
<evidence type="ECO:0000256" key="1">
    <source>
        <dbReference type="ARBA" id="ARBA00004141"/>
    </source>
</evidence>
<feature type="transmembrane region" description="Helical" evidence="6">
    <location>
        <begin position="107"/>
        <end position="132"/>
    </location>
</feature>
<feature type="transmembrane region" description="Helical" evidence="6">
    <location>
        <begin position="175"/>
        <end position="195"/>
    </location>
</feature>
<evidence type="ECO:0000313" key="9">
    <source>
        <dbReference type="Proteomes" id="UP000236290"/>
    </source>
</evidence>
<evidence type="ECO:0000259" key="7">
    <source>
        <dbReference type="PROSITE" id="PS50850"/>
    </source>
</evidence>
<dbReference type="InterPro" id="IPR020846">
    <property type="entry name" value="MFS_dom"/>
</dbReference>
<dbReference type="GO" id="GO:0022857">
    <property type="term" value="F:transmembrane transporter activity"/>
    <property type="evidence" value="ECO:0007669"/>
    <property type="project" value="InterPro"/>
</dbReference>
<feature type="compositionally biased region" description="Polar residues" evidence="5">
    <location>
        <begin position="34"/>
        <end position="45"/>
    </location>
</feature>
<dbReference type="SUPFAM" id="SSF103473">
    <property type="entry name" value="MFS general substrate transporter"/>
    <property type="match status" value="1"/>
</dbReference>
<reference evidence="8 9" key="1">
    <citation type="submission" date="2017-02" db="EMBL/GenBank/DDBJ databases">
        <title>Genomes of Trichoderma spp. with biocontrol activity.</title>
        <authorList>
            <person name="Gardiner D."/>
            <person name="Kazan K."/>
            <person name="Vos C."/>
            <person name="Harvey P."/>
        </authorList>
    </citation>
    <scope>NUCLEOTIDE SEQUENCE [LARGE SCALE GENOMIC DNA]</scope>
    <source>
        <strain evidence="8 9">Tr1</strain>
    </source>
</reference>
<comment type="caution">
    <text evidence="8">The sequence shown here is derived from an EMBL/GenBank/DDBJ whole genome shotgun (WGS) entry which is preliminary data.</text>
</comment>
<dbReference type="EMBL" id="MTYI01000172">
    <property type="protein sequence ID" value="PNP50011.1"/>
    <property type="molecule type" value="Genomic_DNA"/>
</dbReference>
<dbReference type="InterPro" id="IPR036259">
    <property type="entry name" value="MFS_trans_sf"/>
</dbReference>
<evidence type="ECO:0000256" key="5">
    <source>
        <dbReference type="SAM" id="MobiDB-lite"/>
    </source>
</evidence>